<name>A0ACA9MKI9_9GLOM</name>
<dbReference type="EMBL" id="CAJVPM010014030">
    <property type="protein sequence ID" value="CAG8598627.1"/>
    <property type="molecule type" value="Genomic_DNA"/>
</dbReference>
<evidence type="ECO:0000313" key="2">
    <source>
        <dbReference type="Proteomes" id="UP000789860"/>
    </source>
</evidence>
<accession>A0ACA9MKI9</accession>
<feature type="non-terminal residue" evidence="1">
    <location>
        <position position="1"/>
    </location>
</feature>
<keyword evidence="2" id="KW-1185">Reference proteome</keyword>
<protein>
    <submittedName>
        <fullName evidence="1">4049_t:CDS:1</fullName>
    </submittedName>
</protein>
<evidence type="ECO:0000313" key="1">
    <source>
        <dbReference type="EMBL" id="CAG8598627.1"/>
    </source>
</evidence>
<gene>
    <name evidence="1" type="ORF">SCALOS_LOCUS6846</name>
</gene>
<reference evidence="1" key="1">
    <citation type="submission" date="2021-06" db="EMBL/GenBank/DDBJ databases">
        <authorList>
            <person name="Kallberg Y."/>
            <person name="Tangrot J."/>
            <person name="Rosling A."/>
        </authorList>
    </citation>
    <scope>NUCLEOTIDE SEQUENCE</scope>
    <source>
        <strain evidence="1">AU212A</strain>
    </source>
</reference>
<comment type="caution">
    <text evidence="1">The sequence shown here is derived from an EMBL/GenBank/DDBJ whole genome shotgun (WGS) entry which is preliminary data.</text>
</comment>
<organism evidence="1 2">
    <name type="scientific">Scutellospora calospora</name>
    <dbReference type="NCBI Taxonomy" id="85575"/>
    <lineage>
        <taxon>Eukaryota</taxon>
        <taxon>Fungi</taxon>
        <taxon>Fungi incertae sedis</taxon>
        <taxon>Mucoromycota</taxon>
        <taxon>Glomeromycotina</taxon>
        <taxon>Glomeromycetes</taxon>
        <taxon>Diversisporales</taxon>
        <taxon>Gigasporaceae</taxon>
        <taxon>Scutellospora</taxon>
    </lineage>
</organism>
<feature type="non-terminal residue" evidence="1">
    <location>
        <position position="186"/>
    </location>
</feature>
<sequence length="186" mass="20974">EIIDGQDGNMYLYVGEKNNSGGREIKIGITKGEFENSNEQIVLAWGHVAEINELLNDMEKNRPDYYAACDKNCDICGVKLCCHFEESKNNQISDIEKSQLRQYLTKNGIKKISLENGKLVIEYNNQTKETVESEDAEQKKYHQLIQNLPNKSLSLSELQTNNNSSLNSRNNNNLYQGLVVGVIGGI</sequence>
<dbReference type="Proteomes" id="UP000789860">
    <property type="component" value="Unassembled WGS sequence"/>
</dbReference>
<proteinExistence type="predicted"/>